<evidence type="ECO:0000256" key="6">
    <source>
        <dbReference type="ARBA" id="ARBA00022967"/>
    </source>
</evidence>
<dbReference type="Pfam" id="PF13732">
    <property type="entry name" value="DrrA1-3_C"/>
    <property type="match status" value="1"/>
</dbReference>
<dbReference type="PANTHER" id="PTHR42711:SF19">
    <property type="entry name" value="DOXORUBICIN RESISTANCE ATP-BINDING PROTEIN DRRA"/>
    <property type="match status" value="1"/>
</dbReference>
<feature type="domain" description="ABC transporter" evidence="10">
    <location>
        <begin position="5"/>
        <end position="235"/>
    </location>
</feature>
<dbReference type="InterPro" id="IPR025302">
    <property type="entry name" value="DrrA1/2-like_C"/>
</dbReference>
<dbReference type="EMBL" id="FWXV01000002">
    <property type="protein sequence ID" value="SMD00292.1"/>
    <property type="molecule type" value="Genomic_DNA"/>
</dbReference>
<dbReference type="PROSITE" id="PS50893">
    <property type="entry name" value="ABC_TRANSPORTER_2"/>
    <property type="match status" value="1"/>
</dbReference>
<keyword evidence="5 11" id="KW-0067">ATP-binding</keyword>
<dbReference type="SMART" id="SM00382">
    <property type="entry name" value="AAA"/>
    <property type="match status" value="1"/>
</dbReference>
<dbReference type="GO" id="GO:0005886">
    <property type="term" value="C:plasma membrane"/>
    <property type="evidence" value="ECO:0007669"/>
    <property type="project" value="UniProtKB-SubCell"/>
</dbReference>
<comment type="subcellular location">
    <subcellularLocation>
        <location evidence="1">Cell membrane</location>
        <topology evidence="1">Peripheral membrane protein</topology>
        <orientation evidence="1">Cytoplasmic side</orientation>
    </subcellularLocation>
</comment>
<dbReference type="GO" id="GO:1900753">
    <property type="term" value="P:doxorubicin transport"/>
    <property type="evidence" value="ECO:0007669"/>
    <property type="project" value="InterPro"/>
</dbReference>
<evidence type="ECO:0000256" key="7">
    <source>
        <dbReference type="ARBA" id="ARBA00023136"/>
    </source>
</evidence>
<evidence type="ECO:0000256" key="8">
    <source>
        <dbReference type="ARBA" id="ARBA00023251"/>
    </source>
</evidence>
<keyword evidence="3" id="KW-1003">Cell membrane</keyword>
<dbReference type="FunFam" id="3.40.50.300:FF:000589">
    <property type="entry name" value="ABC transporter, ATP-binding subunit"/>
    <property type="match status" value="1"/>
</dbReference>
<comment type="similarity">
    <text evidence="9">Belongs to the ABC transporter superfamily. Drug exporter-1 (DrugE1) (TC 3.A.1.105) family.</text>
</comment>
<keyword evidence="7" id="KW-0472">Membrane</keyword>
<dbReference type="InterPro" id="IPR050763">
    <property type="entry name" value="ABC_transporter_ATP-binding"/>
</dbReference>
<keyword evidence="4" id="KW-0547">Nucleotide-binding</keyword>
<protein>
    <submittedName>
        <fullName evidence="11">Oleandomycin transport system ATP-binding protein</fullName>
    </submittedName>
</protein>
<evidence type="ECO:0000256" key="3">
    <source>
        <dbReference type="ARBA" id="ARBA00022475"/>
    </source>
</evidence>
<dbReference type="Gene3D" id="3.40.50.300">
    <property type="entry name" value="P-loop containing nucleotide triphosphate hydrolases"/>
    <property type="match status" value="1"/>
</dbReference>
<organism evidence="11 12">
    <name type="scientific">Kibdelosporangium aridum</name>
    <dbReference type="NCBI Taxonomy" id="2030"/>
    <lineage>
        <taxon>Bacteria</taxon>
        <taxon>Bacillati</taxon>
        <taxon>Actinomycetota</taxon>
        <taxon>Actinomycetes</taxon>
        <taxon>Pseudonocardiales</taxon>
        <taxon>Pseudonocardiaceae</taxon>
        <taxon>Kibdelosporangium</taxon>
    </lineage>
</organism>
<dbReference type="GO" id="GO:0005524">
    <property type="term" value="F:ATP binding"/>
    <property type="evidence" value="ECO:0007669"/>
    <property type="project" value="UniProtKB-KW"/>
</dbReference>
<evidence type="ECO:0000313" key="11">
    <source>
        <dbReference type="EMBL" id="SMD00292.1"/>
    </source>
</evidence>
<sequence length="315" mass="34371">MSYAIEAEGLVKRFGETTALDGVDLAVPAGAILGVLGPNGAGKTTAVRILATLQRPDAGTARVGGFDILREPVAVRRLVGLTGQYASVDDDMTGRANLVLFGRLHDMSKVDARSRAQELLDRFELSDAANRPVKTYSGGMRRRLDLAASLMSRPRVLYLDEPTTGLDPHSRNEVWDIVRRLTDEGVTVLLTTQYLEEADQLADRITVFDHGRVVADGTSNELKRKIGGQTLQVRPSRWQDMDVVAQILRELTGRQPNRDDDSRVLNTPVDDSGVLSTVVDRLDRAGVEVDELGLRLPSLDEVFLAITGSKEGVEA</sequence>
<dbReference type="OrthoDB" id="9804819at2"/>
<dbReference type="NCBIfam" id="TIGR01188">
    <property type="entry name" value="drrA"/>
    <property type="match status" value="1"/>
</dbReference>
<evidence type="ECO:0000256" key="1">
    <source>
        <dbReference type="ARBA" id="ARBA00004413"/>
    </source>
</evidence>
<evidence type="ECO:0000259" key="10">
    <source>
        <dbReference type="PROSITE" id="PS50893"/>
    </source>
</evidence>
<dbReference type="RefSeq" id="WP_084427830.1">
    <property type="nucleotide sequence ID" value="NZ_FWXV01000002.1"/>
</dbReference>
<accession>A0A1Y5XM68</accession>
<evidence type="ECO:0000256" key="9">
    <source>
        <dbReference type="ARBA" id="ARBA00049985"/>
    </source>
</evidence>
<dbReference type="InterPro" id="IPR003439">
    <property type="entry name" value="ABC_transporter-like_ATP-bd"/>
</dbReference>
<dbReference type="Pfam" id="PF00005">
    <property type="entry name" value="ABC_tran"/>
    <property type="match status" value="1"/>
</dbReference>
<dbReference type="GO" id="GO:0046677">
    <property type="term" value="P:response to antibiotic"/>
    <property type="evidence" value="ECO:0007669"/>
    <property type="project" value="UniProtKB-KW"/>
</dbReference>
<dbReference type="GO" id="GO:0043215">
    <property type="term" value="P:daunorubicin transport"/>
    <property type="evidence" value="ECO:0007669"/>
    <property type="project" value="InterPro"/>
</dbReference>
<gene>
    <name evidence="11" type="ORF">SAMN05661093_03781</name>
</gene>
<dbReference type="InterPro" id="IPR017871">
    <property type="entry name" value="ABC_transporter-like_CS"/>
</dbReference>
<dbReference type="InterPro" id="IPR005894">
    <property type="entry name" value="DrrA"/>
</dbReference>
<evidence type="ECO:0000256" key="2">
    <source>
        <dbReference type="ARBA" id="ARBA00022448"/>
    </source>
</evidence>
<dbReference type="InterPro" id="IPR003593">
    <property type="entry name" value="AAA+_ATPase"/>
</dbReference>
<proteinExistence type="inferred from homology"/>
<dbReference type="SUPFAM" id="SSF52540">
    <property type="entry name" value="P-loop containing nucleoside triphosphate hydrolases"/>
    <property type="match status" value="1"/>
</dbReference>
<keyword evidence="2" id="KW-0813">Transport</keyword>
<dbReference type="Proteomes" id="UP000192674">
    <property type="component" value="Unassembled WGS sequence"/>
</dbReference>
<evidence type="ECO:0000256" key="5">
    <source>
        <dbReference type="ARBA" id="ARBA00022840"/>
    </source>
</evidence>
<evidence type="ECO:0000256" key="4">
    <source>
        <dbReference type="ARBA" id="ARBA00022741"/>
    </source>
</evidence>
<dbReference type="PANTHER" id="PTHR42711">
    <property type="entry name" value="ABC TRANSPORTER ATP-BINDING PROTEIN"/>
    <property type="match status" value="1"/>
</dbReference>
<evidence type="ECO:0000313" key="12">
    <source>
        <dbReference type="Proteomes" id="UP000192674"/>
    </source>
</evidence>
<dbReference type="GO" id="GO:0016887">
    <property type="term" value="F:ATP hydrolysis activity"/>
    <property type="evidence" value="ECO:0007669"/>
    <property type="project" value="InterPro"/>
</dbReference>
<name>A0A1Y5XM68_KIBAR</name>
<dbReference type="InterPro" id="IPR027417">
    <property type="entry name" value="P-loop_NTPase"/>
</dbReference>
<dbReference type="PROSITE" id="PS00211">
    <property type="entry name" value="ABC_TRANSPORTER_1"/>
    <property type="match status" value="1"/>
</dbReference>
<dbReference type="AlphaFoldDB" id="A0A1Y5XM68"/>
<keyword evidence="12" id="KW-1185">Reference proteome</keyword>
<reference evidence="11 12" key="1">
    <citation type="submission" date="2017-04" db="EMBL/GenBank/DDBJ databases">
        <authorList>
            <person name="Afonso C.L."/>
            <person name="Miller P.J."/>
            <person name="Scott M.A."/>
            <person name="Spackman E."/>
            <person name="Goraichik I."/>
            <person name="Dimitrov K.M."/>
            <person name="Suarez D.L."/>
            <person name="Swayne D.E."/>
        </authorList>
    </citation>
    <scope>NUCLEOTIDE SEQUENCE [LARGE SCALE GENOMIC DNA]</scope>
    <source>
        <strain evidence="11 12">DSM 43828</strain>
    </source>
</reference>
<keyword evidence="6" id="KW-1278">Translocase</keyword>
<keyword evidence="8" id="KW-0046">Antibiotic resistance</keyword>